<dbReference type="PRINTS" id="PR00455">
    <property type="entry name" value="HTHTETR"/>
</dbReference>
<dbReference type="PANTHER" id="PTHR30055">
    <property type="entry name" value="HTH-TYPE TRANSCRIPTIONAL REGULATOR RUTR"/>
    <property type="match status" value="1"/>
</dbReference>
<keyword evidence="1" id="KW-0805">Transcription regulation</keyword>
<proteinExistence type="predicted"/>
<dbReference type="InterPro" id="IPR050109">
    <property type="entry name" value="HTH-type_TetR-like_transc_reg"/>
</dbReference>
<sequence length="224" mass="23165">MPKKVDRARRREEILAAAVRVFARRGYAAARIDDVAREAGIAKGSVYLYFDGRESLLHAAFEDVAARSAELLREAAEGDGTAAERLAALVRGAVTELSADRDLARVLLDIWAAGRDADSPVDMAAAYRDYRAAVAALLEQARAEQARAEGVSAEGAARAVVTPDAHAAVVVGALEGCLLQWLFDPAVDPAALAEPLVRLLVPGAGAGAGAGAGSGSGGDGPRPR</sequence>
<evidence type="ECO:0000256" key="3">
    <source>
        <dbReference type="ARBA" id="ARBA00023163"/>
    </source>
</evidence>
<feature type="domain" description="HTH tetR-type" evidence="5">
    <location>
        <begin position="8"/>
        <end position="68"/>
    </location>
</feature>
<keyword evidence="7" id="KW-1185">Reference proteome</keyword>
<evidence type="ECO:0000256" key="2">
    <source>
        <dbReference type="ARBA" id="ARBA00023125"/>
    </source>
</evidence>
<comment type="caution">
    <text evidence="6">The sequence shown here is derived from an EMBL/GenBank/DDBJ whole genome shotgun (WGS) entry which is preliminary data.</text>
</comment>
<gene>
    <name evidence="6" type="ORF">RM572_06765</name>
</gene>
<dbReference type="EMBL" id="JAVREQ010000004">
    <property type="protein sequence ID" value="MDT0378479.1"/>
    <property type="molecule type" value="Genomic_DNA"/>
</dbReference>
<dbReference type="RefSeq" id="WP_311672367.1">
    <property type="nucleotide sequence ID" value="NZ_JAVREQ010000004.1"/>
</dbReference>
<dbReference type="SUPFAM" id="SSF48498">
    <property type="entry name" value="Tetracyclin repressor-like, C-terminal domain"/>
    <property type="match status" value="1"/>
</dbReference>
<dbReference type="Gene3D" id="1.10.357.10">
    <property type="entry name" value="Tetracycline Repressor, domain 2"/>
    <property type="match status" value="1"/>
</dbReference>
<keyword evidence="3" id="KW-0804">Transcription</keyword>
<organism evidence="6 7">
    <name type="scientific">Streptomyces hazeniae</name>
    <dbReference type="NCBI Taxonomy" id="3075538"/>
    <lineage>
        <taxon>Bacteria</taxon>
        <taxon>Bacillati</taxon>
        <taxon>Actinomycetota</taxon>
        <taxon>Actinomycetes</taxon>
        <taxon>Kitasatosporales</taxon>
        <taxon>Streptomycetaceae</taxon>
        <taxon>Streptomyces</taxon>
    </lineage>
</organism>
<dbReference type="InterPro" id="IPR036271">
    <property type="entry name" value="Tet_transcr_reg_TetR-rel_C_sf"/>
</dbReference>
<evidence type="ECO:0000313" key="6">
    <source>
        <dbReference type="EMBL" id="MDT0378479.1"/>
    </source>
</evidence>
<name>A0ABU2NNC0_9ACTN</name>
<evidence type="ECO:0000256" key="4">
    <source>
        <dbReference type="PROSITE-ProRule" id="PRU00335"/>
    </source>
</evidence>
<dbReference type="Proteomes" id="UP001183414">
    <property type="component" value="Unassembled WGS sequence"/>
</dbReference>
<evidence type="ECO:0000313" key="7">
    <source>
        <dbReference type="Proteomes" id="UP001183414"/>
    </source>
</evidence>
<dbReference type="Pfam" id="PF00440">
    <property type="entry name" value="TetR_N"/>
    <property type="match status" value="1"/>
</dbReference>
<protein>
    <submittedName>
        <fullName evidence="6">TetR/AcrR family transcriptional regulator</fullName>
    </submittedName>
</protein>
<reference evidence="7" key="1">
    <citation type="submission" date="2023-07" db="EMBL/GenBank/DDBJ databases">
        <title>30 novel species of actinomycetes from the DSMZ collection.</title>
        <authorList>
            <person name="Nouioui I."/>
        </authorList>
    </citation>
    <scope>NUCLEOTIDE SEQUENCE [LARGE SCALE GENOMIC DNA]</scope>
    <source>
        <strain evidence="7">DSM 42041</strain>
    </source>
</reference>
<feature type="DNA-binding region" description="H-T-H motif" evidence="4">
    <location>
        <begin position="31"/>
        <end position="50"/>
    </location>
</feature>
<dbReference type="InterPro" id="IPR001647">
    <property type="entry name" value="HTH_TetR"/>
</dbReference>
<keyword evidence="2 4" id="KW-0238">DNA-binding</keyword>
<accession>A0ABU2NNC0</accession>
<dbReference type="InterPro" id="IPR009057">
    <property type="entry name" value="Homeodomain-like_sf"/>
</dbReference>
<evidence type="ECO:0000259" key="5">
    <source>
        <dbReference type="PROSITE" id="PS50977"/>
    </source>
</evidence>
<evidence type="ECO:0000256" key="1">
    <source>
        <dbReference type="ARBA" id="ARBA00023015"/>
    </source>
</evidence>
<dbReference type="SUPFAM" id="SSF46689">
    <property type="entry name" value="Homeodomain-like"/>
    <property type="match status" value="1"/>
</dbReference>
<dbReference type="PROSITE" id="PS50977">
    <property type="entry name" value="HTH_TETR_2"/>
    <property type="match status" value="1"/>
</dbReference>
<dbReference type="PANTHER" id="PTHR30055:SF234">
    <property type="entry name" value="HTH-TYPE TRANSCRIPTIONAL REGULATOR BETI"/>
    <property type="match status" value="1"/>
</dbReference>